<dbReference type="PROSITE" id="PS50928">
    <property type="entry name" value="ABC_TM1"/>
    <property type="match status" value="1"/>
</dbReference>
<gene>
    <name evidence="7" type="ORF">CLV39_0913</name>
</gene>
<protein>
    <submittedName>
        <fullName evidence="7">ABC-type phosphate transport system permease subunit</fullName>
    </submittedName>
</protein>
<dbReference type="SUPFAM" id="SSF161098">
    <property type="entry name" value="MetI-like"/>
    <property type="match status" value="2"/>
</dbReference>
<evidence type="ECO:0000259" key="6">
    <source>
        <dbReference type="PROSITE" id="PS50928"/>
    </source>
</evidence>
<dbReference type="CDD" id="cd06261">
    <property type="entry name" value="TM_PBP2"/>
    <property type="match status" value="1"/>
</dbReference>
<keyword evidence="5" id="KW-0813">Transport</keyword>
<feature type="domain" description="ABC transmembrane type-1" evidence="6">
    <location>
        <begin position="71"/>
        <end position="346"/>
    </location>
</feature>
<dbReference type="InterPro" id="IPR000515">
    <property type="entry name" value="MetI-like"/>
</dbReference>
<dbReference type="PANTHER" id="PTHR42922:SF1">
    <property type="entry name" value="PHOSPHATE TRANSPORT SYSTEM PERMEASE PROTEIN PSTA"/>
    <property type="match status" value="1"/>
</dbReference>
<comment type="similarity">
    <text evidence="5">Belongs to the binding-protein-dependent transport system permease family.</text>
</comment>
<evidence type="ECO:0000256" key="5">
    <source>
        <dbReference type="RuleBase" id="RU363032"/>
    </source>
</evidence>
<sequence length="356" mass="38508">MIYNEAYVKRRKIQSYIALLLSTVAAFIGLFWLGFILFDVLRHGISGLNIELFTEDPAPPGVPGGGLRNAFIGQLEIVFYATIMGIPLGILAGTFIAEYARGSKFAKTVSTLSDIMVSVPSIVVGTFIYAILVKPIGHINWGGLLAVAFLSAIIAIIFGGILNIIVNKFFSIKTASAGKFIGLVIALISTIVGVLAFIILTNKLVDKIQGFNGWAGAASLAFIMIPVVLRTTEDMLSLVPWSLREAAFALGATYFKVIKDIVYKAAATGILTGIILSISRVAGETAPLLFTSFNNAYFTTNMNEPISSLTVTIFVYAMGPYDDWHSKAWAASFIITFFILIVTIVARAIIHLRYKG</sequence>
<reference evidence="7 8" key="1">
    <citation type="submission" date="2018-10" db="EMBL/GenBank/DDBJ databases">
        <title>Genomic Encyclopedia of Archaeal and Bacterial Type Strains, Phase II (KMG-II): from individual species to whole genera.</title>
        <authorList>
            <person name="Goeker M."/>
        </authorList>
    </citation>
    <scope>NUCLEOTIDE SEQUENCE [LARGE SCALE GENOMIC DNA]</scope>
    <source>
        <strain evidence="7 8">VM1</strain>
    </source>
</reference>
<accession>A0A3M0BL10</accession>
<dbReference type="Pfam" id="PF00528">
    <property type="entry name" value="BPD_transp_1"/>
    <property type="match status" value="1"/>
</dbReference>
<organism evidence="7 8">
    <name type="scientific">Hydrogenothermus marinus</name>
    <dbReference type="NCBI Taxonomy" id="133270"/>
    <lineage>
        <taxon>Bacteria</taxon>
        <taxon>Pseudomonadati</taxon>
        <taxon>Aquificota</taxon>
        <taxon>Aquificia</taxon>
        <taxon>Aquificales</taxon>
        <taxon>Hydrogenothermaceae</taxon>
        <taxon>Hydrogenothermus</taxon>
    </lineage>
</organism>
<keyword evidence="3" id="KW-1133">Transmembrane helix</keyword>
<proteinExistence type="inferred from homology"/>
<dbReference type="RefSeq" id="WP_245960309.1">
    <property type="nucleotide sequence ID" value="NZ_REFO01000011.1"/>
</dbReference>
<dbReference type="InterPro" id="IPR035906">
    <property type="entry name" value="MetI-like_sf"/>
</dbReference>
<keyword evidence="2" id="KW-0812">Transmembrane</keyword>
<dbReference type="Proteomes" id="UP000280842">
    <property type="component" value="Unassembled WGS sequence"/>
</dbReference>
<dbReference type="AlphaFoldDB" id="A0A3M0BL10"/>
<keyword evidence="8" id="KW-1185">Reference proteome</keyword>
<keyword evidence="4" id="KW-0472">Membrane</keyword>
<evidence type="ECO:0000256" key="1">
    <source>
        <dbReference type="ARBA" id="ARBA00004651"/>
    </source>
</evidence>
<dbReference type="Gene3D" id="1.10.3720.10">
    <property type="entry name" value="MetI-like"/>
    <property type="match status" value="2"/>
</dbReference>
<dbReference type="GO" id="GO:0005886">
    <property type="term" value="C:plasma membrane"/>
    <property type="evidence" value="ECO:0007669"/>
    <property type="project" value="UniProtKB-SubCell"/>
</dbReference>
<comment type="subcellular location">
    <subcellularLocation>
        <location evidence="1 5">Cell membrane</location>
        <topology evidence="1 5">Multi-pass membrane protein</topology>
    </subcellularLocation>
</comment>
<comment type="caution">
    <text evidence="7">The sequence shown here is derived from an EMBL/GenBank/DDBJ whole genome shotgun (WGS) entry which is preliminary data.</text>
</comment>
<evidence type="ECO:0000313" key="8">
    <source>
        <dbReference type="Proteomes" id="UP000280842"/>
    </source>
</evidence>
<evidence type="ECO:0000256" key="2">
    <source>
        <dbReference type="ARBA" id="ARBA00022692"/>
    </source>
</evidence>
<dbReference type="PANTHER" id="PTHR42922">
    <property type="entry name" value="PHOSPHATE TRANSPORT SYSTEM PERMEASE PROTEIN PSTA"/>
    <property type="match status" value="1"/>
</dbReference>
<dbReference type="InterPro" id="IPR051408">
    <property type="entry name" value="Phosphate_transprt_permease"/>
</dbReference>
<dbReference type="GO" id="GO:0055085">
    <property type="term" value="P:transmembrane transport"/>
    <property type="evidence" value="ECO:0007669"/>
    <property type="project" value="InterPro"/>
</dbReference>
<evidence type="ECO:0000256" key="4">
    <source>
        <dbReference type="ARBA" id="ARBA00023136"/>
    </source>
</evidence>
<dbReference type="EMBL" id="REFO01000011">
    <property type="protein sequence ID" value="RMA97256.1"/>
    <property type="molecule type" value="Genomic_DNA"/>
</dbReference>
<evidence type="ECO:0000313" key="7">
    <source>
        <dbReference type="EMBL" id="RMA97256.1"/>
    </source>
</evidence>
<name>A0A3M0BL10_9AQUI</name>
<evidence type="ECO:0000256" key="3">
    <source>
        <dbReference type="ARBA" id="ARBA00022989"/>
    </source>
</evidence>